<feature type="domain" description="GAF" evidence="2">
    <location>
        <begin position="82"/>
        <end position="246"/>
    </location>
</feature>
<dbReference type="OrthoDB" id="8781863at2"/>
<dbReference type="EMBL" id="OMOD01000040">
    <property type="protein sequence ID" value="SPF34797.1"/>
    <property type="molecule type" value="Genomic_DNA"/>
</dbReference>
<gene>
    <name evidence="3" type="ORF">SBA1_1340010</name>
</gene>
<reference evidence="4" key="1">
    <citation type="submission" date="2018-02" db="EMBL/GenBank/DDBJ databases">
        <authorList>
            <person name="Hausmann B."/>
        </authorList>
    </citation>
    <scope>NUCLEOTIDE SEQUENCE [LARGE SCALE GENOMIC DNA]</scope>
    <source>
        <strain evidence="4">Peat soil MAG SbA1</strain>
    </source>
</reference>
<protein>
    <recommendedName>
        <fullName evidence="2">GAF domain-containing protein</fullName>
    </recommendedName>
</protein>
<dbReference type="Pfam" id="PF13185">
    <property type="entry name" value="GAF_2"/>
    <property type="match status" value="1"/>
</dbReference>
<proteinExistence type="predicted"/>
<name>A0A2U3K5D5_9BACT</name>
<dbReference type="Proteomes" id="UP000238701">
    <property type="component" value="Unassembled WGS sequence"/>
</dbReference>
<feature type="region of interest" description="Disordered" evidence="1">
    <location>
        <begin position="30"/>
        <end position="78"/>
    </location>
</feature>
<accession>A0A2U3K5D5</accession>
<dbReference type="InterPro" id="IPR003018">
    <property type="entry name" value="GAF"/>
</dbReference>
<sequence length="594" mass="63823">MSEQKDKPVFDETTLAKLLEAAYVVQEHNRKLPAQGLRVEHRDLPDRDLLDKESPSPQAPSIPARTENEGNPSPPATVAQRDYTSILAEIIETQHQIQSRHLEVDPAIALVAERAAEIAGAAGAAIAVANGNRIRYKAAAGAMSLPAGTEIPMEKALCRECLRTGQVVRCVDVNSASPVDAKEFERRGIRAMIAVPVFHVGDVAGSLELYYASQHAFTEQDVHTCQLMAGLVTEALARSEELNWKKSFAGDHEVMRQALEKLKPQLAALGDTPAGKGSSARTAAPAPASETYACRKCGHELLGAEQFCGHCGAPRTSDPDPAVSHLQPVLQENAATTPTNGTPPQPRPRTSVAQARPEKDRPEKTLAASIEEEMPELFAAPGLRIREAPLPAELPKPAVGAEIGKAREAGLALSGEISEDGAEEHGLPSAATSARREPPSAWTSAASAREFLDQLAADKPPGALARFWHSRRGDFYLAIAVILVACVIRWGIWSNHSVGATASPATAAAAHRKPAPNSDLSLFDRMLVSLGLAEAPEPPEYKGNPQTQVWVDLHTALYYCPGTDLYGKTPKGRFTTQRDAQLDRFEPAYQKACD</sequence>
<feature type="region of interest" description="Disordered" evidence="1">
    <location>
        <begin position="334"/>
        <end position="364"/>
    </location>
</feature>
<feature type="compositionally biased region" description="Basic and acidic residues" evidence="1">
    <location>
        <begin position="38"/>
        <end position="54"/>
    </location>
</feature>
<evidence type="ECO:0000259" key="2">
    <source>
        <dbReference type="SMART" id="SM00065"/>
    </source>
</evidence>
<evidence type="ECO:0000313" key="3">
    <source>
        <dbReference type="EMBL" id="SPF34797.1"/>
    </source>
</evidence>
<dbReference type="InterPro" id="IPR029016">
    <property type="entry name" value="GAF-like_dom_sf"/>
</dbReference>
<organism evidence="3 4">
    <name type="scientific">Candidatus Sulfotelmatobacter kueseliae</name>
    <dbReference type="NCBI Taxonomy" id="2042962"/>
    <lineage>
        <taxon>Bacteria</taxon>
        <taxon>Pseudomonadati</taxon>
        <taxon>Acidobacteriota</taxon>
        <taxon>Terriglobia</taxon>
        <taxon>Terriglobales</taxon>
        <taxon>Candidatus Korobacteraceae</taxon>
        <taxon>Candidatus Sulfotelmatobacter</taxon>
    </lineage>
</organism>
<dbReference type="Gene3D" id="3.30.450.40">
    <property type="match status" value="1"/>
</dbReference>
<dbReference type="AlphaFoldDB" id="A0A2U3K5D5"/>
<dbReference type="SUPFAM" id="SSF55781">
    <property type="entry name" value="GAF domain-like"/>
    <property type="match status" value="1"/>
</dbReference>
<dbReference type="SMART" id="SM00065">
    <property type="entry name" value="GAF"/>
    <property type="match status" value="1"/>
</dbReference>
<evidence type="ECO:0000313" key="4">
    <source>
        <dbReference type="Proteomes" id="UP000238701"/>
    </source>
</evidence>
<evidence type="ECO:0000256" key="1">
    <source>
        <dbReference type="SAM" id="MobiDB-lite"/>
    </source>
</evidence>
<feature type="region of interest" description="Disordered" evidence="1">
    <location>
        <begin position="417"/>
        <end position="443"/>
    </location>
</feature>